<evidence type="ECO:0000256" key="2">
    <source>
        <dbReference type="SAM" id="Phobius"/>
    </source>
</evidence>
<sequence length="406" mass="43411">MRNGGTTQEEGADDRPGAEGGTGRSTADGPSRSRRRRLLTSAVAVALLAVGAAVPLVLADSGDRPPCREIPASTRALADDPAAATRALDPGDDMSRYEAVRTLLRHEHPCGDGAEVLGRVVEAATVAAAPGTPHRTAQARGAFAVTAALDGVDLPDAMAPSVARMLADYVVDEARYLTSDSDSAGPAVAPGTIEPDQHGWTEYGRFLAPGEAHTDFQYRDPLSGAEADPGDLIGELVKSPEAFAILYDAERAYFAHYLERLTDEGADPDFRAVRRADDVYTSTGTTWPDNDLEDIAERVGALMKHRAQHTRDGAIADLGAFDTAVRRHTRGAHRPAARQVTTRPPMGDIAERAVSGPVRGDLTDGRHQLLTVLDDWAQARGVPERRTSAMRQLIDDAYVRGLWMVV</sequence>
<dbReference type="EMBL" id="CP030073">
    <property type="protein sequence ID" value="AWW40995.1"/>
    <property type="molecule type" value="Genomic_DNA"/>
</dbReference>
<reference evidence="3 4" key="1">
    <citation type="journal article" date="2019" name="Int. J. Syst. Evol. Microbiol.">
        <title>Streptomyces cadmiisoli sp. nov., a novel actinomycete isolated from cadmium-contaminated soil.</title>
        <authorList>
            <person name="Li K."/>
            <person name="Tang X."/>
            <person name="Zhao J."/>
            <person name="Guo Y."/>
            <person name="Tang Y."/>
            <person name="Gao J."/>
        </authorList>
    </citation>
    <scope>NUCLEOTIDE SEQUENCE [LARGE SCALE GENOMIC DNA]</scope>
    <source>
        <strain evidence="3 4">ZFG47</strain>
    </source>
</reference>
<organism evidence="3 4">
    <name type="scientific">Streptomyces cadmiisoli</name>
    <dbReference type="NCBI Taxonomy" id="2184053"/>
    <lineage>
        <taxon>Bacteria</taxon>
        <taxon>Bacillati</taxon>
        <taxon>Actinomycetota</taxon>
        <taxon>Actinomycetes</taxon>
        <taxon>Kitasatosporales</taxon>
        <taxon>Streptomycetaceae</taxon>
        <taxon>Streptomyces</taxon>
        <taxon>Streptomyces aurantiacus group</taxon>
    </lineage>
</organism>
<dbReference type="RefSeq" id="WP_112440418.1">
    <property type="nucleotide sequence ID" value="NZ_CP030073.1"/>
</dbReference>
<dbReference type="AlphaFoldDB" id="A0A2Z4J6X9"/>
<name>A0A2Z4J6X9_9ACTN</name>
<evidence type="ECO:0000313" key="4">
    <source>
        <dbReference type="Proteomes" id="UP000249616"/>
    </source>
</evidence>
<gene>
    <name evidence="3" type="ORF">DN051_33540</name>
</gene>
<feature type="transmembrane region" description="Helical" evidence="2">
    <location>
        <begin position="38"/>
        <end position="58"/>
    </location>
</feature>
<accession>A0A2Z4J6X9</accession>
<keyword evidence="2" id="KW-0472">Membrane</keyword>
<dbReference type="Proteomes" id="UP000249616">
    <property type="component" value="Chromosome"/>
</dbReference>
<proteinExistence type="predicted"/>
<dbReference type="KEGG" id="scad:DN051_33540"/>
<feature type="region of interest" description="Disordered" evidence="1">
    <location>
        <begin position="1"/>
        <end position="35"/>
    </location>
</feature>
<protein>
    <submittedName>
        <fullName evidence="3">Uncharacterized protein</fullName>
    </submittedName>
</protein>
<evidence type="ECO:0000313" key="3">
    <source>
        <dbReference type="EMBL" id="AWW40995.1"/>
    </source>
</evidence>
<keyword evidence="4" id="KW-1185">Reference proteome</keyword>
<keyword evidence="2" id="KW-0812">Transmembrane</keyword>
<evidence type="ECO:0000256" key="1">
    <source>
        <dbReference type="SAM" id="MobiDB-lite"/>
    </source>
</evidence>
<keyword evidence="2" id="KW-1133">Transmembrane helix</keyword>